<dbReference type="InterPro" id="IPR058126">
    <property type="entry name" value="CpxA-like_HATPase"/>
</dbReference>
<dbReference type="PROSITE" id="PS50885">
    <property type="entry name" value="HAMP"/>
    <property type="match status" value="1"/>
</dbReference>
<keyword evidence="9 17" id="KW-0418">Kinase</keyword>
<protein>
    <recommendedName>
        <fullName evidence="3">histidine kinase</fullName>
        <ecNumber evidence="3">2.7.13.3</ecNumber>
    </recommendedName>
</protein>
<dbReference type="InterPro" id="IPR036097">
    <property type="entry name" value="HisK_dim/P_sf"/>
</dbReference>
<dbReference type="GO" id="GO:0005524">
    <property type="term" value="F:ATP binding"/>
    <property type="evidence" value="ECO:0007669"/>
    <property type="project" value="UniProtKB-KW"/>
</dbReference>
<keyword evidence="17" id="KW-0378">Hydrolase</keyword>
<evidence type="ECO:0000313" key="17">
    <source>
        <dbReference type="EMBL" id="QIA62282.1"/>
    </source>
</evidence>
<keyword evidence="18" id="KW-1185">Reference proteome</keyword>
<evidence type="ECO:0000256" key="7">
    <source>
        <dbReference type="ARBA" id="ARBA00022692"/>
    </source>
</evidence>
<reference evidence="17 18" key="1">
    <citation type="submission" date="2020-01" db="EMBL/GenBank/DDBJ databases">
        <title>Whole genome and functional gene identification of agarase of Vibrio HN897.</title>
        <authorList>
            <person name="Liu Y."/>
            <person name="Zhao Z."/>
        </authorList>
    </citation>
    <scope>NUCLEOTIDE SEQUENCE [LARGE SCALE GENOMIC DNA]</scope>
    <source>
        <strain evidence="17 18">HN897</strain>
    </source>
</reference>
<evidence type="ECO:0000256" key="5">
    <source>
        <dbReference type="ARBA" id="ARBA00022553"/>
    </source>
</evidence>
<dbReference type="RefSeq" id="WP_164647189.1">
    <property type="nucleotide sequence ID" value="NZ_CP047475.1"/>
</dbReference>
<comment type="subcellular location">
    <subcellularLocation>
        <location evidence="2">Cell membrane</location>
        <topology evidence="2">Multi-pass membrane protein</topology>
    </subcellularLocation>
</comment>
<dbReference type="PANTHER" id="PTHR45528:SF1">
    <property type="entry name" value="SENSOR HISTIDINE KINASE CPXA"/>
    <property type="match status" value="1"/>
</dbReference>
<dbReference type="PANTHER" id="PTHR45528">
    <property type="entry name" value="SENSOR HISTIDINE KINASE CPXA"/>
    <property type="match status" value="1"/>
</dbReference>
<evidence type="ECO:0000256" key="10">
    <source>
        <dbReference type="ARBA" id="ARBA00022840"/>
    </source>
</evidence>
<evidence type="ECO:0000256" key="8">
    <source>
        <dbReference type="ARBA" id="ARBA00022741"/>
    </source>
</evidence>
<dbReference type="InterPro" id="IPR005467">
    <property type="entry name" value="His_kinase_dom"/>
</dbReference>
<organism evidence="17 18">
    <name type="scientific">Vibrio astriarenae</name>
    <dbReference type="NCBI Taxonomy" id="1481923"/>
    <lineage>
        <taxon>Bacteria</taxon>
        <taxon>Pseudomonadati</taxon>
        <taxon>Pseudomonadota</taxon>
        <taxon>Gammaproteobacteria</taxon>
        <taxon>Vibrionales</taxon>
        <taxon>Vibrionaceae</taxon>
        <taxon>Vibrio</taxon>
    </lineage>
</organism>
<dbReference type="Gene3D" id="3.30.565.10">
    <property type="entry name" value="Histidine kinase-like ATPase, C-terminal domain"/>
    <property type="match status" value="1"/>
</dbReference>
<evidence type="ECO:0000256" key="4">
    <source>
        <dbReference type="ARBA" id="ARBA00022475"/>
    </source>
</evidence>
<evidence type="ECO:0000256" key="11">
    <source>
        <dbReference type="ARBA" id="ARBA00022989"/>
    </source>
</evidence>
<keyword evidence="5" id="KW-0597">Phosphoprotein</keyword>
<dbReference type="AlphaFoldDB" id="A0A7Z2YCI2"/>
<dbReference type="Pfam" id="PF16527">
    <property type="entry name" value="CpxA_peri"/>
    <property type="match status" value="1"/>
</dbReference>
<dbReference type="InterPro" id="IPR036890">
    <property type="entry name" value="HATPase_C_sf"/>
</dbReference>
<dbReference type="InterPro" id="IPR003594">
    <property type="entry name" value="HATPase_dom"/>
</dbReference>
<evidence type="ECO:0000256" key="2">
    <source>
        <dbReference type="ARBA" id="ARBA00004651"/>
    </source>
</evidence>
<dbReference type="InterPro" id="IPR038515">
    <property type="entry name" value="CpxA_peri_sf"/>
</dbReference>
<feature type="domain" description="Histidine kinase" evidence="15">
    <location>
        <begin position="250"/>
        <end position="458"/>
    </location>
</feature>
<keyword evidence="12" id="KW-0902">Two-component regulatory system</keyword>
<comment type="catalytic activity">
    <reaction evidence="1">
        <text>ATP + protein L-histidine = ADP + protein N-phospho-L-histidine.</text>
        <dbReference type="EC" id="2.7.13.3"/>
    </reaction>
</comment>
<dbReference type="SUPFAM" id="SSF47384">
    <property type="entry name" value="Homodimeric domain of signal transducing histidine kinase"/>
    <property type="match status" value="1"/>
</dbReference>
<dbReference type="CDD" id="cd06225">
    <property type="entry name" value="HAMP"/>
    <property type="match status" value="1"/>
</dbReference>
<dbReference type="InterPro" id="IPR050398">
    <property type="entry name" value="HssS/ArlS-like"/>
</dbReference>
<dbReference type="CDD" id="cd16949">
    <property type="entry name" value="HATPase_CpxA-like"/>
    <property type="match status" value="1"/>
</dbReference>
<dbReference type="GO" id="GO:0016787">
    <property type="term" value="F:hydrolase activity"/>
    <property type="evidence" value="ECO:0007669"/>
    <property type="project" value="UniProtKB-KW"/>
</dbReference>
<sequence length="458" mass="51891">MKLPKFSSLYGRIFAIFWFTIMLVVIAVLSLPHLDPRKVRELSTEHAERLERLARNVENHYRMTQDLNVIIDDFNKELNKNRHRKPSLYLADSEGNILTQGDRSDYKRKVLKNFVSSTDFPNTAQQKLYGQWMLAGPVKVELANQPLQLYMGLRWNEPPPYLIRLFDKPFQLLIVVMVVSTPLLLWLAWAISQPARRLEQAARRVAKGEFVEDPKLEQGTREFRQAGQSFNQMVDAVNSMISGQQRLLSDISHELRSPLTRLRMASALAQRKQGESSELTRIDTEAQRLEQMISELLSLSRMQMDSHLSRELQPLSSLWEGLLDDAQFEAEQSGKALSFNAIPDKSISGSPKLLISAVENVIRNAIRYADQAIEVSFSITGERVTIMVDDDGPGVPDEQLDQIFRPFYRVSTARDRDSGGTGLGLAITENAVRQHSGKIHAQRSNLGGLKVTITLPLA</sequence>
<feature type="domain" description="HAMP" evidence="16">
    <location>
        <begin position="189"/>
        <end position="242"/>
    </location>
</feature>
<dbReference type="CDD" id="cd00082">
    <property type="entry name" value="HisKA"/>
    <property type="match status" value="1"/>
</dbReference>
<dbReference type="EC" id="2.7.13.3" evidence="3"/>
<name>A0A7Z2YCI2_9VIBR</name>
<dbReference type="EMBL" id="CP047475">
    <property type="protein sequence ID" value="QIA62282.1"/>
    <property type="molecule type" value="Genomic_DNA"/>
</dbReference>
<keyword evidence="11 14" id="KW-1133">Transmembrane helix</keyword>
<accession>A0A7Z2YCI2</accession>
<evidence type="ECO:0000256" key="1">
    <source>
        <dbReference type="ARBA" id="ARBA00000085"/>
    </source>
</evidence>
<keyword evidence="7 14" id="KW-0812">Transmembrane</keyword>
<dbReference type="Pfam" id="PF02518">
    <property type="entry name" value="HATPase_c"/>
    <property type="match status" value="1"/>
</dbReference>
<feature type="transmembrane region" description="Helical" evidence="14">
    <location>
        <begin position="12"/>
        <end position="31"/>
    </location>
</feature>
<evidence type="ECO:0000259" key="16">
    <source>
        <dbReference type="PROSITE" id="PS50885"/>
    </source>
</evidence>
<dbReference type="InterPro" id="IPR032404">
    <property type="entry name" value="CpxA_peri"/>
</dbReference>
<dbReference type="InterPro" id="IPR003661">
    <property type="entry name" value="HisK_dim/P_dom"/>
</dbReference>
<dbReference type="PRINTS" id="PR00344">
    <property type="entry name" value="BCTRLSENSOR"/>
</dbReference>
<gene>
    <name evidence="17" type="primary">cpxA</name>
    <name evidence="17" type="ORF">GT360_01485</name>
</gene>
<dbReference type="InterPro" id="IPR004358">
    <property type="entry name" value="Sig_transdc_His_kin-like_C"/>
</dbReference>
<keyword evidence="8" id="KW-0547">Nucleotide-binding</keyword>
<dbReference type="NCBIfam" id="NF007007">
    <property type="entry name" value="PRK09470.1"/>
    <property type="match status" value="1"/>
</dbReference>
<evidence type="ECO:0000256" key="3">
    <source>
        <dbReference type="ARBA" id="ARBA00012438"/>
    </source>
</evidence>
<feature type="transmembrane region" description="Helical" evidence="14">
    <location>
        <begin position="172"/>
        <end position="191"/>
    </location>
</feature>
<dbReference type="GO" id="GO:0000155">
    <property type="term" value="F:phosphorelay sensor kinase activity"/>
    <property type="evidence" value="ECO:0007669"/>
    <property type="project" value="InterPro"/>
</dbReference>
<dbReference type="FunFam" id="3.30.565.10:FF:000011">
    <property type="entry name" value="Sensor histidine kinase CpxA"/>
    <property type="match status" value="1"/>
</dbReference>
<dbReference type="InterPro" id="IPR058125">
    <property type="entry name" value="CpxA"/>
</dbReference>
<dbReference type="Proteomes" id="UP000464262">
    <property type="component" value="Chromosome 1"/>
</dbReference>
<dbReference type="KEGG" id="vas:GT360_01485"/>
<dbReference type="SMART" id="SM00387">
    <property type="entry name" value="HATPase_c"/>
    <property type="match status" value="1"/>
</dbReference>
<dbReference type="SUPFAM" id="SSF55874">
    <property type="entry name" value="ATPase domain of HSP90 chaperone/DNA topoisomerase II/histidine kinase"/>
    <property type="match status" value="1"/>
</dbReference>
<dbReference type="PROSITE" id="PS50109">
    <property type="entry name" value="HIS_KIN"/>
    <property type="match status" value="1"/>
</dbReference>
<dbReference type="Pfam" id="PF00512">
    <property type="entry name" value="HisKA"/>
    <property type="match status" value="1"/>
</dbReference>
<proteinExistence type="predicted"/>
<evidence type="ECO:0000256" key="9">
    <source>
        <dbReference type="ARBA" id="ARBA00022777"/>
    </source>
</evidence>
<dbReference type="SMART" id="SM00304">
    <property type="entry name" value="HAMP"/>
    <property type="match status" value="1"/>
</dbReference>
<dbReference type="Gene3D" id="1.10.287.130">
    <property type="match status" value="1"/>
</dbReference>
<keyword evidence="10" id="KW-0067">ATP-binding</keyword>
<evidence type="ECO:0000259" key="15">
    <source>
        <dbReference type="PROSITE" id="PS50109"/>
    </source>
</evidence>
<evidence type="ECO:0000256" key="13">
    <source>
        <dbReference type="ARBA" id="ARBA00023136"/>
    </source>
</evidence>
<keyword evidence="13 14" id="KW-0472">Membrane</keyword>
<keyword evidence="6" id="KW-0808">Transferase</keyword>
<dbReference type="Gene3D" id="3.30.450.210">
    <property type="entry name" value="Two-component sensor protein CpxA, periplasmic domain"/>
    <property type="match status" value="1"/>
</dbReference>
<evidence type="ECO:0000256" key="12">
    <source>
        <dbReference type="ARBA" id="ARBA00023012"/>
    </source>
</evidence>
<evidence type="ECO:0000256" key="6">
    <source>
        <dbReference type="ARBA" id="ARBA00022679"/>
    </source>
</evidence>
<dbReference type="SMART" id="SM00388">
    <property type="entry name" value="HisKA"/>
    <property type="match status" value="1"/>
</dbReference>
<keyword evidence="4" id="KW-1003">Cell membrane</keyword>
<evidence type="ECO:0000313" key="18">
    <source>
        <dbReference type="Proteomes" id="UP000464262"/>
    </source>
</evidence>
<dbReference type="Pfam" id="PF00672">
    <property type="entry name" value="HAMP"/>
    <property type="match status" value="1"/>
</dbReference>
<dbReference type="InterPro" id="IPR003660">
    <property type="entry name" value="HAMP_dom"/>
</dbReference>
<evidence type="ECO:0000256" key="14">
    <source>
        <dbReference type="SAM" id="Phobius"/>
    </source>
</evidence>
<dbReference type="GO" id="GO:0005886">
    <property type="term" value="C:plasma membrane"/>
    <property type="evidence" value="ECO:0007669"/>
    <property type="project" value="UniProtKB-SubCell"/>
</dbReference>